<dbReference type="EMBL" id="QDEB01072293">
    <property type="protein sequence ID" value="RZC35288.1"/>
    <property type="molecule type" value="Genomic_DNA"/>
</dbReference>
<dbReference type="Proteomes" id="UP000292052">
    <property type="component" value="Unassembled WGS sequence"/>
</dbReference>
<accession>A0A482VSE4</accession>
<comment type="caution">
    <text evidence="1">The sequence shown here is derived from an EMBL/GenBank/DDBJ whole genome shotgun (WGS) entry which is preliminary data.</text>
</comment>
<dbReference type="Pfam" id="PF00612">
    <property type="entry name" value="IQ"/>
    <property type="match status" value="1"/>
</dbReference>
<protein>
    <submittedName>
        <fullName evidence="1">Uncharacterized protein</fullName>
    </submittedName>
</protein>
<reference evidence="1 2" key="1">
    <citation type="submission" date="2017-03" db="EMBL/GenBank/DDBJ databases">
        <title>Genome of the blue death feigning beetle - Asbolus verrucosus.</title>
        <authorList>
            <person name="Rider S.D."/>
        </authorList>
    </citation>
    <scope>NUCLEOTIDE SEQUENCE [LARGE SCALE GENOMIC DNA]</scope>
    <source>
        <strain evidence="1">Butters</strain>
        <tissue evidence="1">Head and leg muscle</tissue>
    </source>
</reference>
<gene>
    <name evidence="1" type="ORF">BDFB_005136</name>
</gene>
<evidence type="ECO:0000313" key="1">
    <source>
        <dbReference type="EMBL" id="RZC35288.1"/>
    </source>
</evidence>
<name>A0A482VSE4_ASBVE</name>
<proteinExistence type="predicted"/>
<dbReference type="InterPro" id="IPR000048">
    <property type="entry name" value="IQ_motif_EF-hand-BS"/>
</dbReference>
<keyword evidence="2" id="KW-1185">Reference proteome</keyword>
<organism evidence="1 2">
    <name type="scientific">Asbolus verrucosus</name>
    <name type="common">Desert ironclad beetle</name>
    <dbReference type="NCBI Taxonomy" id="1661398"/>
    <lineage>
        <taxon>Eukaryota</taxon>
        <taxon>Metazoa</taxon>
        <taxon>Ecdysozoa</taxon>
        <taxon>Arthropoda</taxon>
        <taxon>Hexapoda</taxon>
        <taxon>Insecta</taxon>
        <taxon>Pterygota</taxon>
        <taxon>Neoptera</taxon>
        <taxon>Endopterygota</taxon>
        <taxon>Coleoptera</taxon>
        <taxon>Polyphaga</taxon>
        <taxon>Cucujiformia</taxon>
        <taxon>Tenebrionidae</taxon>
        <taxon>Pimeliinae</taxon>
        <taxon>Asbolus</taxon>
    </lineage>
</organism>
<dbReference type="OrthoDB" id="6760922at2759"/>
<evidence type="ECO:0000313" key="2">
    <source>
        <dbReference type="Proteomes" id="UP000292052"/>
    </source>
</evidence>
<dbReference type="AlphaFoldDB" id="A0A482VSE4"/>
<sequence length="160" mass="18769">MKFSEREAEAAITIQRCVRRYLQRNNGDIKSSITPVDENDNNLQEIPASEQLGVKADAKKVLDELNLFYKKLYSNLKKKEEIKKLCASIDEISSNLKAITKLEQCKELETSFCDDVNLEAVKRRHQEQIKQMNLKWWERLDIYENAQSNPIFKLNVKDEF</sequence>